<keyword evidence="2" id="KW-1185">Reference proteome</keyword>
<comment type="caution">
    <text evidence="1">The sequence shown here is derived from an EMBL/GenBank/DDBJ whole genome shotgun (WGS) entry which is preliminary data.</text>
</comment>
<accession>A0ACC0APU8</accession>
<dbReference type="EMBL" id="CM044705">
    <property type="protein sequence ID" value="KAI5661968.1"/>
    <property type="molecule type" value="Genomic_DNA"/>
</dbReference>
<organism evidence="1 2">
    <name type="scientific">Catharanthus roseus</name>
    <name type="common">Madagascar periwinkle</name>
    <name type="synonym">Vinca rosea</name>
    <dbReference type="NCBI Taxonomy" id="4058"/>
    <lineage>
        <taxon>Eukaryota</taxon>
        <taxon>Viridiplantae</taxon>
        <taxon>Streptophyta</taxon>
        <taxon>Embryophyta</taxon>
        <taxon>Tracheophyta</taxon>
        <taxon>Spermatophyta</taxon>
        <taxon>Magnoliopsida</taxon>
        <taxon>eudicotyledons</taxon>
        <taxon>Gunneridae</taxon>
        <taxon>Pentapetalae</taxon>
        <taxon>asterids</taxon>
        <taxon>lamiids</taxon>
        <taxon>Gentianales</taxon>
        <taxon>Apocynaceae</taxon>
        <taxon>Rauvolfioideae</taxon>
        <taxon>Vinceae</taxon>
        <taxon>Catharanthinae</taxon>
        <taxon>Catharanthus</taxon>
    </lineage>
</organism>
<sequence length="1008" mass="116117">MKMELLYSIVVLLGVVFLFVTWRVLNWVWFRPKKLEKLLRKQGLNGNSYRFLFGDMKDMNSMLKLSCSKPINLSDEIISRVVPHFQETVKKYGKDSFFWLGPKPTVLIMNHDLIKEVTLKYVTYEKPHSNPLTRLLAQGIVSLEGDKWAKHRKIINPAFHQEKLKHMIPAFYASASDMLSKWEDIVCSKGLSEELDIWPYLQTLTSDAISRTAFGSNYEEGRRIFELQREQAQHFMVAVRKVYVPGWRFMPTKRNRRMKEIAKTVDNSICHIIEARMKARKAGENSEDDLLSILLESNSKEIDQHGSKDFGMSIQEVIDECKLFYFAGQETTSVLLVWTMILLSKHREWQDRARKEVLNLFGTNEPDFDGLNHLKIVTMILNEVLRLYPPLSSISRRTAEEVKLGNLTLPAGVMVTLPIMLIHYDSTLWGDDVKEFNPKRFAEGVSHATKGQVTFFPFGWGPRICVGQNFAMLEAKLVMAMILQRFSFELSPSYAHAPTSIVTLQPQHGAHLILRKLVLNWVWLKPKKLEKRLREEGFKGDSYRFVYGGLRDVSAMIKEAISKPLSLSDDFVPRVIPHLLHTINKHGKGSFMWFGVKPWVLITSPELIKEVTLNIHDFPKPASFLFFKSVAQGIARENGDIWARHKKIISPAFHQDKLKHMFPSFLKCASEMLSKWEEIVATEGYSEVNIWPYLQTLSSDAISRTAFGSNYEEGRRIFELQREQILYCRKGSLRIPGWRFLPTMTNRRMKRIAKMMNDSIMSMMSTRMNKIKAVEEGGEDDLLSLLLKEIDEQGRGKSGNDIISIQDVVENCKLFYFAGQETTAVLLVWTMVLLSRFPQWQNLAREEVLQVFGTNVPEFDGLNHLKIVTMILYEVLRLYPPVSHFLRTTTHETKCGNITLPAGVQLALPVMLMHHDSELWGEDVKEFKPERFAEGILKATKGQLIYFPFGWGPRICIGQTFSLIEAKMAMAMILQRFSFQLSPFYVHAPYSALTVQPQYGAHLILHKL</sequence>
<evidence type="ECO:0000313" key="2">
    <source>
        <dbReference type="Proteomes" id="UP001060085"/>
    </source>
</evidence>
<reference evidence="2" key="1">
    <citation type="journal article" date="2023" name="Nat. Plants">
        <title>Single-cell RNA sequencing provides a high-resolution roadmap for understanding the multicellular compartmentation of specialized metabolism.</title>
        <authorList>
            <person name="Sun S."/>
            <person name="Shen X."/>
            <person name="Li Y."/>
            <person name="Li Y."/>
            <person name="Wang S."/>
            <person name="Li R."/>
            <person name="Zhang H."/>
            <person name="Shen G."/>
            <person name="Guo B."/>
            <person name="Wei J."/>
            <person name="Xu J."/>
            <person name="St-Pierre B."/>
            <person name="Chen S."/>
            <person name="Sun C."/>
        </authorList>
    </citation>
    <scope>NUCLEOTIDE SEQUENCE [LARGE SCALE GENOMIC DNA]</scope>
</reference>
<evidence type="ECO:0000313" key="1">
    <source>
        <dbReference type="EMBL" id="KAI5661968.1"/>
    </source>
</evidence>
<proteinExistence type="predicted"/>
<gene>
    <name evidence="1" type="ORF">M9H77_21291</name>
</gene>
<name>A0ACC0APU8_CATRO</name>
<dbReference type="Proteomes" id="UP001060085">
    <property type="component" value="Linkage Group LG05"/>
</dbReference>
<protein>
    <submittedName>
        <fullName evidence="1">Uncharacterized protein</fullName>
    </submittedName>
</protein>